<name>A0A453CJH8_AEGTS</name>
<feature type="region of interest" description="Disordered" evidence="1">
    <location>
        <begin position="52"/>
        <end position="91"/>
    </location>
</feature>
<evidence type="ECO:0000313" key="3">
    <source>
        <dbReference type="Proteomes" id="UP000015105"/>
    </source>
</evidence>
<evidence type="ECO:0000313" key="2">
    <source>
        <dbReference type="EnsemblPlants" id="AET2Gv20867900.1"/>
    </source>
</evidence>
<reference evidence="2" key="5">
    <citation type="journal article" date="2021" name="G3 (Bethesda)">
        <title>Aegilops tauschii genome assembly Aet v5.0 features greater sequence contiguity and improved annotation.</title>
        <authorList>
            <person name="Wang L."/>
            <person name="Zhu T."/>
            <person name="Rodriguez J.C."/>
            <person name="Deal K.R."/>
            <person name="Dubcovsky J."/>
            <person name="McGuire P.E."/>
            <person name="Lux T."/>
            <person name="Spannagl M."/>
            <person name="Mayer K.F.X."/>
            <person name="Baldrich P."/>
            <person name="Meyers B.C."/>
            <person name="Huo N."/>
            <person name="Gu Y.Q."/>
            <person name="Zhou H."/>
            <person name="Devos K.M."/>
            <person name="Bennetzen J.L."/>
            <person name="Unver T."/>
            <person name="Budak H."/>
            <person name="Gulick P.J."/>
            <person name="Galiba G."/>
            <person name="Kalapos B."/>
            <person name="Nelson D.R."/>
            <person name="Li P."/>
            <person name="You F.M."/>
            <person name="Luo M.C."/>
            <person name="Dvorak J."/>
        </authorList>
    </citation>
    <scope>NUCLEOTIDE SEQUENCE [LARGE SCALE GENOMIC DNA]</scope>
    <source>
        <strain evidence="2">cv. AL8/78</strain>
    </source>
</reference>
<reference evidence="2" key="3">
    <citation type="journal article" date="2017" name="Nature">
        <title>Genome sequence of the progenitor of the wheat D genome Aegilops tauschii.</title>
        <authorList>
            <person name="Luo M.C."/>
            <person name="Gu Y.Q."/>
            <person name="Puiu D."/>
            <person name="Wang H."/>
            <person name="Twardziok S.O."/>
            <person name="Deal K.R."/>
            <person name="Huo N."/>
            <person name="Zhu T."/>
            <person name="Wang L."/>
            <person name="Wang Y."/>
            <person name="McGuire P.E."/>
            <person name="Liu S."/>
            <person name="Long H."/>
            <person name="Ramasamy R.K."/>
            <person name="Rodriguez J.C."/>
            <person name="Van S.L."/>
            <person name="Yuan L."/>
            <person name="Wang Z."/>
            <person name="Xia Z."/>
            <person name="Xiao L."/>
            <person name="Anderson O.D."/>
            <person name="Ouyang S."/>
            <person name="Liang Y."/>
            <person name="Zimin A.V."/>
            <person name="Pertea G."/>
            <person name="Qi P."/>
            <person name="Bennetzen J.L."/>
            <person name="Dai X."/>
            <person name="Dawson M.W."/>
            <person name="Muller H.G."/>
            <person name="Kugler K."/>
            <person name="Rivarola-Duarte L."/>
            <person name="Spannagl M."/>
            <person name="Mayer K.F.X."/>
            <person name="Lu F.H."/>
            <person name="Bevan M.W."/>
            <person name="Leroy P."/>
            <person name="Li P."/>
            <person name="You F.M."/>
            <person name="Sun Q."/>
            <person name="Liu Z."/>
            <person name="Lyons E."/>
            <person name="Wicker T."/>
            <person name="Salzberg S.L."/>
            <person name="Devos K.M."/>
            <person name="Dvorak J."/>
        </authorList>
    </citation>
    <scope>NUCLEOTIDE SEQUENCE [LARGE SCALE GENOMIC DNA]</scope>
    <source>
        <strain evidence="2">cv. AL8/78</strain>
    </source>
</reference>
<feature type="compositionally biased region" description="Low complexity" evidence="1">
    <location>
        <begin position="62"/>
        <end position="75"/>
    </location>
</feature>
<organism evidence="2 3">
    <name type="scientific">Aegilops tauschii subsp. strangulata</name>
    <name type="common">Goatgrass</name>
    <dbReference type="NCBI Taxonomy" id="200361"/>
    <lineage>
        <taxon>Eukaryota</taxon>
        <taxon>Viridiplantae</taxon>
        <taxon>Streptophyta</taxon>
        <taxon>Embryophyta</taxon>
        <taxon>Tracheophyta</taxon>
        <taxon>Spermatophyta</taxon>
        <taxon>Magnoliopsida</taxon>
        <taxon>Liliopsida</taxon>
        <taxon>Poales</taxon>
        <taxon>Poaceae</taxon>
        <taxon>BOP clade</taxon>
        <taxon>Pooideae</taxon>
        <taxon>Triticodae</taxon>
        <taxon>Triticeae</taxon>
        <taxon>Triticinae</taxon>
        <taxon>Aegilops</taxon>
    </lineage>
</organism>
<dbReference type="Gramene" id="AET2Gv20867900.1">
    <property type="protein sequence ID" value="AET2Gv20867900.1"/>
    <property type="gene ID" value="AET2Gv20867900"/>
</dbReference>
<keyword evidence="3" id="KW-1185">Reference proteome</keyword>
<sequence length="91" mass="9775">MLLTVGVRSSWVSQQTFTLPLLAGARTSTAHGRLMASTIFVSARTHPWAHGVSIPAAPPPSRSSSCSPRGPSRAPEWTATTWAPPARSRRR</sequence>
<reference evidence="3" key="2">
    <citation type="journal article" date="2017" name="Nat. Plants">
        <title>The Aegilops tauschii genome reveals multiple impacts of transposons.</title>
        <authorList>
            <person name="Zhao G."/>
            <person name="Zou C."/>
            <person name="Li K."/>
            <person name="Wang K."/>
            <person name="Li T."/>
            <person name="Gao L."/>
            <person name="Zhang X."/>
            <person name="Wang H."/>
            <person name="Yang Z."/>
            <person name="Liu X."/>
            <person name="Jiang W."/>
            <person name="Mao L."/>
            <person name="Kong X."/>
            <person name="Jiao Y."/>
            <person name="Jia J."/>
        </authorList>
    </citation>
    <scope>NUCLEOTIDE SEQUENCE [LARGE SCALE GENOMIC DNA]</scope>
    <source>
        <strain evidence="3">cv. AL8/78</strain>
    </source>
</reference>
<proteinExistence type="predicted"/>
<reference evidence="3" key="1">
    <citation type="journal article" date="2014" name="Science">
        <title>Ancient hybridizations among the ancestral genomes of bread wheat.</title>
        <authorList>
            <consortium name="International Wheat Genome Sequencing Consortium,"/>
            <person name="Marcussen T."/>
            <person name="Sandve S.R."/>
            <person name="Heier L."/>
            <person name="Spannagl M."/>
            <person name="Pfeifer M."/>
            <person name="Jakobsen K.S."/>
            <person name="Wulff B.B."/>
            <person name="Steuernagel B."/>
            <person name="Mayer K.F."/>
            <person name="Olsen O.A."/>
        </authorList>
    </citation>
    <scope>NUCLEOTIDE SEQUENCE [LARGE SCALE GENOMIC DNA]</scope>
    <source>
        <strain evidence="3">cv. AL8/78</strain>
    </source>
</reference>
<reference evidence="2" key="4">
    <citation type="submission" date="2019-03" db="UniProtKB">
        <authorList>
            <consortium name="EnsemblPlants"/>
        </authorList>
    </citation>
    <scope>IDENTIFICATION</scope>
</reference>
<accession>A0A453CJH8</accession>
<protein>
    <submittedName>
        <fullName evidence="2">Uncharacterized protein</fullName>
    </submittedName>
</protein>
<dbReference type="Proteomes" id="UP000015105">
    <property type="component" value="Chromosome 2D"/>
</dbReference>
<dbReference type="EnsemblPlants" id="AET2Gv20867900.1">
    <property type="protein sequence ID" value="AET2Gv20867900.1"/>
    <property type="gene ID" value="AET2Gv20867900"/>
</dbReference>
<dbReference type="AlphaFoldDB" id="A0A453CJH8"/>
<evidence type="ECO:0000256" key="1">
    <source>
        <dbReference type="SAM" id="MobiDB-lite"/>
    </source>
</evidence>